<evidence type="ECO:0008006" key="3">
    <source>
        <dbReference type="Google" id="ProtNLM"/>
    </source>
</evidence>
<dbReference type="RefSeq" id="WP_056762860.1">
    <property type="nucleotide sequence ID" value="NZ_BMLD01000001.1"/>
</dbReference>
<proteinExistence type="predicted"/>
<name>A0ABU1N4K7_9CAUL</name>
<dbReference type="EMBL" id="JAVDRL010000012">
    <property type="protein sequence ID" value="MDR6533197.1"/>
    <property type="molecule type" value="Genomic_DNA"/>
</dbReference>
<sequence length="131" mass="14376">MTQSFQSGGRPGRVPTDAFAKVFESVDLSLYDLFRANFQAGHRIISGRTFRNCRIEGPAVMLVLDKVNFDATNFGPNGGDVRNLVLRPASPTSVIGTIPVEDCQFINCEFFGLGFTGPDQFLDQLLALETK</sequence>
<comment type="caution">
    <text evidence="1">The sequence shown here is derived from an EMBL/GenBank/DDBJ whole genome shotgun (WGS) entry which is preliminary data.</text>
</comment>
<keyword evidence="2" id="KW-1185">Reference proteome</keyword>
<dbReference type="Proteomes" id="UP001262754">
    <property type="component" value="Unassembled WGS sequence"/>
</dbReference>
<accession>A0ABU1N4K7</accession>
<evidence type="ECO:0000313" key="1">
    <source>
        <dbReference type="EMBL" id="MDR6533197.1"/>
    </source>
</evidence>
<reference evidence="1 2" key="1">
    <citation type="submission" date="2023-07" db="EMBL/GenBank/DDBJ databases">
        <title>Sorghum-associated microbial communities from plants grown in Nebraska, USA.</title>
        <authorList>
            <person name="Schachtman D."/>
        </authorList>
    </citation>
    <scope>NUCLEOTIDE SEQUENCE [LARGE SCALE GENOMIC DNA]</scope>
    <source>
        <strain evidence="1 2">DS2154</strain>
    </source>
</reference>
<evidence type="ECO:0000313" key="2">
    <source>
        <dbReference type="Proteomes" id="UP001262754"/>
    </source>
</evidence>
<gene>
    <name evidence="1" type="ORF">J2800_003959</name>
</gene>
<protein>
    <recommendedName>
        <fullName evidence="3">Pentapeptide repeat-containing protein</fullName>
    </recommendedName>
</protein>
<organism evidence="1 2">
    <name type="scientific">Caulobacter rhizosphaerae</name>
    <dbReference type="NCBI Taxonomy" id="2010972"/>
    <lineage>
        <taxon>Bacteria</taxon>
        <taxon>Pseudomonadati</taxon>
        <taxon>Pseudomonadota</taxon>
        <taxon>Alphaproteobacteria</taxon>
        <taxon>Caulobacterales</taxon>
        <taxon>Caulobacteraceae</taxon>
        <taxon>Caulobacter</taxon>
    </lineage>
</organism>